<dbReference type="GeneID" id="95967307"/>
<accession>A0AAX4NEW9</accession>
<dbReference type="SUPFAM" id="SSF81606">
    <property type="entry name" value="PP2C-like"/>
    <property type="match status" value="1"/>
</dbReference>
<protein>
    <recommendedName>
        <fullName evidence="3">Protein phosphatase 2C domain-containing protein</fullName>
    </recommendedName>
</protein>
<dbReference type="KEGG" id="omr:OXIME_000578"/>
<dbReference type="EMBL" id="CP133772">
    <property type="protein sequence ID" value="WYY00026.1"/>
    <property type="molecule type" value="Genomic_DNA"/>
</dbReference>
<sequence>MKIKNFHISKLGNPSREYEDSLNFDLEKGRFAIADGASGSTFSDIWAESLTQTFVNSRIDLFENTNEIMEDMISTSREYWYDNINWKALPWFLKNKSISGSYSTFLGLQIKKTTGKLMFKSISVGDSCMFIIDGVKIKVSFPIKFPDQFGNNPKLIWSGQGFPVKKKLKVPEPELSEFSGSFENNQAVVLATDAAAKWVMENTEYAMDIFLNDFQSLDSRIPKLIDEGKIRNDDFTVAILEFTD</sequence>
<evidence type="ECO:0000313" key="2">
    <source>
        <dbReference type="Proteomes" id="UP001451606"/>
    </source>
</evidence>
<dbReference type="InterPro" id="IPR036457">
    <property type="entry name" value="PPM-type-like_dom_sf"/>
</dbReference>
<evidence type="ECO:0000313" key="1">
    <source>
        <dbReference type="EMBL" id="WYY00026.1"/>
    </source>
</evidence>
<dbReference type="AlphaFoldDB" id="A0AAX4NEW9"/>
<dbReference type="Proteomes" id="UP001451606">
    <property type="component" value="Chromosome"/>
</dbReference>
<dbReference type="RefSeq" id="WP_393971982.1">
    <property type="nucleotide sequence ID" value="NZ_CP133772.1"/>
</dbReference>
<reference evidence="1 2" key="1">
    <citation type="submission" date="2023-09" db="EMBL/GenBank/DDBJ databases">
        <authorList>
            <person name="Golyshina O.V."/>
            <person name="Lunev E.A."/>
            <person name="Bargiela R."/>
            <person name="Gaines M.C."/>
            <person name="Daum B."/>
            <person name="Bale N.J."/>
            <person name="Koenen M."/>
            <person name="Sinninghe Damst J.S."/>
            <person name="Yakimov M."/>
            <person name="Golyshin P.N."/>
        </authorList>
    </citation>
    <scope>NUCLEOTIDE SEQUENCE [LARGE SCALE GENOMIC DNA]</scope>
    <source>
        <strain evidence="1 2">M1</strain>
    </source>
</reference>
<proteinExistence type="predicted"/>
<dbReference type="Gene3D" id="3.60.40.10">
    <property type="entry name" value="PPM-type phosphatase domain"/>
    <property type="match status" value="1"/>
</dbReference>
<gene>
    <name evidence="1" type="ORF">OXIME_000578</name>
</gene>
<evidence type="ECO:0008006" key="3">
    <source>
        <dbReference type="Google" id="ProtNLM"/>
    </source>
</evidence>
<keyword evidence="2" id="KW-1185">Reference proteome</keyword>
<organism evidence="1 2">
    <name type="scientific">Oxyplasma meridianum</name>
    <dbReference type="NCBI Taxonomy" id="3073602"/>
    <lineage>
        <taxon>Archaea</taxon>
        <taxon>Methanobacteriati</taxon>
        <taxon>Thermoplasmatota</taxon>
        <taxon>Thermoplasmata</taxon>
        <taxon>Thermoplasmatales</taxon>
        <taxon>Thermoplasmataceae</taxon>
        <taxon>Oxyplasma</taxon>
    </lineage>
</organism>
<name>A0AAX4NEW9_9ARCH</name>